<dbReference type="GO" id="GO:0008725">
    <property type="term" value="F:DNA-3-methyladenine glycosylase activity"/>
    <property type="evidence" value="ECO:0007669"/>
    <property type="project" value="InterPro"/>
</dbReference>
<reference evidence="1 4" key="2">
    <citation type="submission" date="2019-07" db="EMBL/GenBank/DDBJ databases">
        <title>Whole genome shotgun sequence of Lactobacillus siliginis NBRC 101315.</title>
        <authorList>
            <person name="Hosoyama A."/>
            <person name="Uohara A."/>
            <person name="Ohji S."/>
            <person name="Ichikawa N."/>
        </authorList>
    </citation>
    <scope>NUCLEOTIDE SEQUENCE [LARGE SCALE GENOMIC DNA]</scope>
    <source>
        <strain evidence="1 4">NBRC 101315</strain>
    </source>
</reference>
<dbReference type="InterPro" id="IPR005019">
    <property type="entry name" value="Adenine_glyco"/>
</dbReference>
<dbReference type="GO" id="GO:0006284">
    <property type="term" value="P:base-excision repair"/>
    <property type="evidence" value="ECO:0007669"/>
    <property type="project" value="InterPro"/>
</dbReference>
<dbReference type="Gene3D" id="1.10.340.30">
    <property type="entry name" value="Hypothetical protein, domain 2"/>
    <property type="match status" value="1"/>
</dbReference>
<gene>
    <name evidence="1" type="primary">tag-1</name>
    <name evidence="2" type="ORF">IV55_GL000851</name>
    <name evidence="1" type="ORF">LSI01_00460</name>
</gene>
<dbReference type="OrthoDB" id="9807664at2"/>
<reference evidence="2 3" key="1">
    <citation type="journal article" date="2015" name="Genome Announc.">
        <title>Expanding the biotechnology potential of lactobacilli through comparative genomics of 213 strains and associated genera.</title>
        <authorList>
            <person name="Sun Z."/>
            <person name="Harris H.M."/>
            <person name="McCann A."/>
            <person name="Guo C."/>
            <person name="Argimon S."/>
            <person name="Zhang W."/>
            <person name="Yang X."/>
            <person name="Jeffery I.B."/>
            <person name="Cooney J.C."/>
            <person name="Kagawa T.F."/>
            <person name="Liu W."/>
            <person name="Song Y."/>
            <person name="Salvetti E."/>
            <person name="Wrobel A."/>
            <person name="Rasinkangas P."/>
            <person name="Parkhill J."/>
            <person name="Rea M.C."/>
            <person name="O'Sullivan O."/>
            <person name="Ritari J."/>
            <person name="Douillard F.P."/>
            <person name="Paul Ross R."/>
            <person name="Yang R."/>
            <person name="Briner A.E."/>
            <person name="Felis G.E."/>
            <person name="de Vos W.M."/>
            <person name="Barrangou R."/>
            <person name="Klaenhammer T.R."/>
            <person name="Caufield P.W."/>
            <person name="Cui Y."/>
            <person name="Zhang H."/>
            <person name="O'Toole P.W."/>
        </authorList>
    </citation>
    <scope>NUCLEOTIDE SEQUENCE [LARGE SCALE GENOMIC DNA]</scope>
    <source>
        <strain evidence="2 3">DSM 22696</strain>
    </source>
</reference>
<organism evidence="2 3">
    <name type="scientific">Furfurilactobacillus siliginis</name>
    <dbReference type="NCBI Taxonomy" id="348151"/>
    <lineage>
        <taxon>Bacteria</taxon>
        <taxon>Bacillati</taxon>
        <taxon>Bacillota</taxon>
        <taxon>Bacilli</taxon>
        <taxon>Lactobacillales</taxon>
        <taxon>Lactobacillaceae</taxon>
        <taxon>Furfurilactobacillus</taxon>
    </lineage>
</organism>
<dbReference type="Proteomes" id="UP000321429">
    <property type="component" value="Unassembled WGS sequence"/>
</dbReference>
<protein>
    <submittedName>
        <fullName evidence="2">3-methyladenine DNA glycosylase</fullName>
    </submittedName>
    <submittedName>
        <fullName evidence="1">DNA-3-methyladenine glycosylase I</fullName>
    </submittedName>
</protein>
<dbReference type="AlphaFoldDB" id="A0A0R2L6K0"/>
<dbReference type="Pfam" id="PF03352">
    <property type="entry name" value="Adenine_glyco"/>
    <property type="match status" value="1"/>
</dbReference>
<proteinExistence type="predicted"/>
<dbReference type="InterPro" id="IPR011257">
    <property type="entry name" value="DNA_glycosylase"/>
</dbReference>
<evidence type="ECO:0000313" key="4">
    <source>
        <dbReference type="Proteomes" id="UP000321429"/>
    </source>
</evidence>
<dbReference type="PANTHER" id="PTHR30037">
    <property type="entry name" value="DNA-3-METHYLADENINE GLYCOSYLASE 1"/>
    <property type="match status" value="1"/>
</dbReference>
<keyword evidence="3" id="KW-1185">Reference proteome</keyword>
<dbReference type="Proteomes" id="UP000051139">
    <property type="component" value="Unassembled WGS sequence"/>
</dbReference>
<evidence type="ECO:0000313" key="1">
    <source>
        <dbReference type="EMBL" id="GEK27735.1"/>
    </source>
</evidence>
<evidence type="ECO:0000313" key="3">
    <source>
        <dbReference type="Proteomes" id="UP000051139"/>
    </source>
</evidence>
<dbReference type="EMBL" id="JQCB01000002">
    <property type="protein sequence ID" value="KRN96976.1"/>
    <property type="molecule type" value="Genomic_DNA"/>
</dbReference>
<dbReference type="InterPro" id="IPR052891">
    <property type="entry name" value="DNA-3mA_glycosylase"/>
</dbReference>
<sequence>MARSAGVEEYSRAFGHETHDDRLMFEFLLVGVFQVGMNWQVAASKLPVYRRVFANLDIKKVAAMDLENIDAIMADPDMIHNQRKIRAVIKNARAIVSVQQEYGSFANYMWQFVDGVPHTKTYENEDEVEMTTPFAGTVAKDMKQHGFTFVGPTVTYLFMKASGMIQDQVLNR</sequence>
<dbReference type="STRING" id="348151.IV55_GL000851"/>
<dbReference type="RefSeq" id="WP_057808901.1">
    <property type="nucleotide sequence ID" value="NZ_BJUD01000001.1"/>
</dbReference>
<dbReference type="SUPFAM" id="SSF48150">
    <property type="entry name" value="DNA-glycosylase"/>
    <property type="match status" value="1"/>
</dbReference>
<dbReference type="EMBL" id="BJUD01000001">
    <property type="protein sequence ID" value="GEK27735.1"/>
    <property type="molecule type" value="Genomic_DNA"/>
</dbReference>
<dbReference type="PANTHER" id="PTHR30037:SF4">
    <property type="entry name" value="DNA-3-METHYLADENINE GLYCOSYLASE I"/>
    <property type="match status" value="1"/>
</dbReference>
<accession>A0A0R2L6K0</accession>
<dbReference type="PATRIC" id="fig|348151.3.peg.876"/>
<comment type="caution">
    <text evidence="2">The sequence shown here is derived from an EMBL/GenBank/DDBJ whole genome shotgun (WGS) entry which is preliminary data.</text>
</comment>
<name>A0A0R2L6K0_9LACO</name>
<evidence type="ECO:0000313" key="2">
    <source>
        <dbReference type="EMBL" id="KRN96976.1"/>
    </source>
</evidence>